<feature type="transmembrane region" description="Helical" evidence="1">
    <location>
        <begin position="170"/>
        <end position="192"/>
    </location>
</feature>
<reference evidence="2 3" key="1">
    <citation type="journal article" date="2019" name="Microbiol. Resour. Announc.">
        <title>Draft Genome Sequence of the Most Traditional epsilon-Poly-l-Lysine Producer, Streptomyces albulus NBRC14147.</title>
        <authorList>
            <person name="Yamanaka K."/>
            <person name="Hamano Y."/>
        </authorList>
    </citation>
    <scope>NUCLEOTIDE SEQUENCE [LARGE SCALE GENOMIC DNA]</scope>
    <source>
        <strain evidence="2 3">NBRC 14147</strain>
    </source>
</reference>
<comment type="caution">
    <text evidence="2">The sequence shown here is derived from an EMBL/GenBank/DDBJ whole genome shotgun (WGS) entry which is preliminary data.</text>
</comment>
<keyword evidence="1" id="KW-0472">Membrane</keyword>
<gene>
    <name evidence="2" type="ORF">SALB_00096</name>
</gene>
<name>A0A401QQ01_STRNR</name>
<dbReference type="RefSeq" id="WP_037634387.1">
    <property type="nucleotide sequence ID" value="NZ_BHXC01000001.1"/>
</dbReference>
<evidence type="ECO:0000313" key="2">
    <source>
        <dbReference type="EMBL" id="GCB87445.1"/>
    </source>
</evidence>
<organism evidence="2 3">
    <name type="scientific">Streptomyces noursei</name>
    <name type="common">Streptomyces albulus</name>
    <dbReference type="NCBI Taxonomy" id="1971"/>
    <lineage>
        <taxon>Bacteria</taxon>
        <taxon>Bacillati</taxon>
        <taxon>Actinomycetota</taxon>
        <taxon>Actinomycetes</taxon>
        <taxon>Kitasatosporales</taxon>
        <taxon>Streptomycetaceae</taxon>
        <taxon>Streptomyces</taxon>
    </lineage>
</organism>
<keyword evidence="1" id="KW-1133">Transmembrane helix</keyword>
<feature type="transmembrane region" description="Helical" evidence="1">
    <location>
        <begin position="139"/>
        <end position="158"/>
    </location>
</feature>
<dbReference type="EMBL" id="BHXC01000001">
    <property type="protein sequence ID" value="GCB87445.1"/>
    <property type="molecule type" value="Genomic_DNA"/>
</dbReference>
<evidence type="ECO:0000256" key="1">
    <source>
        <dbReference type="SAM" id="Phobius"/>
    </source>
</evidence>
<feature type="transmembrane region" description="Helical" evidence="1">
    <location>
        <begin position="63"/>
        <end position="81"/>
    </location>
</feature>
<accession>A0A401QQ01</accession>
<dbReference type="AlphaFoldDB" id="A0A401QQ01"/>
<feature type="transmembrane region" description="Helical" evidence="1">
    <location>
        <begin position="101"/>
        <end position="132"/>
    </location>
</feature>
<proteinExistence type="predicted"/>
<keyword evidence="1" id="KW-0812">Transmembrane</keyword>
<sequence length="203" mass="21456">MRSSFSTLLIPLAGGLLVGISGPVLEKAGGPVAHAASVILVAGWTYALLGFSSGLLAKTKVQAVTLSIVSLWVTVSAYYLTKATQGDFTQSSYEEPAGPTVFAWSDFLSMLAVWFFFALLLGSLCGIAGYFARTGHYRLPFRILVPAVALVETSMRLSAEADVQEALVGATWSVTRILAVAAILLLVGVSALEARKQRSAERA</sequence>
<evidence type="ECO:0000313" key="3">
    <source>
        <dbReference type="Proteomes" id="UP000288351"/>
    </source>
</evidence>
<dbReference type="Proteomes" id="UP000288351">
    <property type="component" value="Unassembled WGS sequence"/>
</dbReference>
<feature type="transmembrane region" description="Helical" evidence="1">
    <location>
        <begin position="31"/>
        <end position="51"/>
    </location>
</feature>
<protein>
    <submittedName>
        <fullName evidence="2">Uncharacterized protein</fullName>
    </submittedName>
</protein>